<dbReference type="Proteomes" id="UP000462066">
    <property type="component" value="Unassembled WGS sequence"/>
</dbReference>
<dbReference type="PROSITE" id="PS00409">
    <property type="entry name" value="PROKAR_NTER_METHYL"/>
    <property type="match status" value="1"/>
</dbReference>
<gene>
    <name evidence="13" type="ORF">B1992_09490</name>
</gene>
<name>A0A7V8GM19_9GAMM</name>
<dbReference type="EMBL" id="MWIP01000008">
    <property type="protein sequence ID" value="KAF1686196.1"/>
    <property type="molecule type" value="Genomic_DNA"/>
</dbReference>
<evidence type="ECO:0000256" key="3">
    <source>
        <dbReference type="ARBA" id="ARBA00022475"/>
    </source>
</evidence>
<dbReference type="GO" id="GO:0005886">
    <property type="term" value="C:plasma membrane"/>
    <property type="evidence" value="ECO:0007669"/>
    <property type="project" value="UniProtKB-SubCell"/>
</dbReference>
<evidence type="ECO:0000256" key="7">
    <source>
        <dbReference type="ARBA" id="ARBA00022989"/>
    </source>
</evidence>
<feature type="transmembrane region" description="Helical" evidence="11">
    <location>
        <begin position="12"/>
        <end position="30"/>
    </location>
</feature>
<dbReference type="Pfam" id="PF12019">
    <property type="entry name" value="GspH"/>
    <property type="match status" value="1"/>
</dbReference>
<dbReference type="InterPro" id="IPR012902">
    <property type="entry name" value="N_methyl_site"/>
</dbReference>
<dbReference type="InterPro" id="IPR022346">
    <property type="entry name" value="T2SS_GspH"/>
</dbReference>
<keyword evidence="14" id="KW-1185">Reference proteome</keyword>
<comment type="caution">
    <text evidence="13">The sequence shown here is derived from an EMBL/GenBank/DDBJ whole genome shotgun (WGS) entry which is preliminary data.</text>
</comment>
<dbReference type="InterPro" id="IPR045584">
    <property type="entry name" value="Pilin-like"/>
</dbReference>
<keyword evidence="7 11" id="KW-1133">Transmembrane helix</keyword>
<evidence type="ECO:0000256" key="4">
    <source>
        <dbReference type="ARBA" id="ARBA00022481"/>
    </source>
</evidence>
<dbReference type="NCBIfam" id="TIGR02532">
    <property type="entry name" value="IV_pilin_GFxxxE"/>
    <property type="match status" value="1"/>
</dbReference>
<keyword evidence="4" id="KW-0488">Methylation</keyword>
<dbReference type="AlphaFoldDB" id="A0A7V8GM19"/>
<evidence type="ECO:0000313" key="14">
    <source>
        <dbReference type="Proteomes" id="UP000462066"/>
    </source>
</evidence>
<feature type="domain" description="General secretion pathway GspH" evidence="12">
    <location>
        <begin position="45"/>
        <end position="160"/>
    </location>
</feature>
<evidence type="ECO:0000313" key="13">
    <source>
        <dbReference type="EMBL" id="KAF1686196.1"/>
    </source>
</evidence>
<keyword evidence="5" id="KW-0997">Cell inner membrane</keyword>
<evidence type="ECO:0000256" key="9">
    <source>
        <dbReference type="ARBA" id="ARBA00025772"/>
    </source>
</evidence>
<evidence type="ECO:0000259" key="12">
    <source>
        <dbReference type="Pfam" id="PF12019"/>
    </source>
</evidence>
<evidence type="ECO:0000256" key="11">
    <source>
        <dbReference type="SAM" id="Phobius"/>
    </source>
</evidence>
<keyword evidence="8 11" id="KW-0472">Membrane</keyword>
<evidence type="ECO:0000256" key="1">
    <source>
        <dbReference type="ARBA" id="ARBA00004377"/>
    </source>
</evidence>
<accession>A0A7V8GM19</accession>
<comment type="subcellular location">
    <subcellularLocation>
        <location evidence="1">Cell inner membrane</location>
        <topology evidence="1">Single-pass membrane protein</topology>
    </subcellularLocation>
</comment>
<evidence type="ECO:0000256" key="6">
    <source>
        <dbReference type="ARBA" id="ARBA00022692"/>
    </source>
</evidence>
<dbReference type="Gene3D" id="3.55.40.10">
    <property type="entry name" value="minor pseudopilin epsh domain"/>
    <property type="match status" value="1"/>
</dbReference>
<organism evidence="13 14">
    <name type="scientific">Pseudoxanthomonas broegbernensis</name>
    <dbReference type="NCBI Taxonomy" id="83619"/>
    <lineage>
        <taxon>Bacteria</taxon>
        <taxon>Pseudomonadati</taxon>
        <taxon>Pseudomonadota</taxon>
        <taxon>Gammaproteobacteria</taxon>
        <taxon>Lysobacterales</taxon>
        <taxon>Lysobacteraceae</taxon>
        <taxon>Pseudoxanthomonas</taxon>
    </lineage>
</organism>
<protein>
    <recommendedName>
        <fullName evidence="2">Type II secretion system protein H</fullName>
    </recommendedName>
    <alternativeName>
        <fullName evidence="10">General secretion pathway protein H</fullName>
    </alternativeName>
</protein>
<evidence type="ECO:0000256" key="10">
    <source>
        <dbReference type="ARBA" id="ARBA00030775"/>
    </source>
</evidence>
<comment type="similarity">
    <text evidence="9">Belongs to the GSP H family.</text>
</comment>
<evidence type="ECO:0000256" key="8">
    <source>
        <dbReference type="ARBA" id="ARBA00023136"/>
    </source>
</evidence>
<dbReference type="GO" id="GO:0015628">
    <property type="term" value="P:protein secretion by the type II secretion system"/>
    <property type="evidence" value="ECO:0007669"/>
    <property type="project" value="InterPro"/>
</dbReference>
<dbReference type="GO" id="GO:0015627">
    <property type="term" value="C:type II protein secretion system complex"/>
    <property type="evidence" value="ECO:0007669"/>
    <property type="project" value="InterPro"/>
</dbReference>
<dbReference type="SUPFAM" id="SSF54523">
    <property type="entry name" value="Pili subunits"/>
    <property type="match status" value="1"/>
</dbReference>
<evidence type="ECO:0000256" key="2">
    <source>
        <dbReference type="ARBA" id="ARBA00021549"/>
    </source>
</evidence>
<keyword evidence="3" id="KW-1003">Cell membrane</keyword>
<reference evidence="13 14" key="1">
    <citation type="submission" date="2017-10" db="EMBL/GenBank/DDBJ databases">
        <title>Whole genome sequencing of Pseudoxanthomonas broegbernensis DSM 12573(T).</title>
        <authorList>
            <person name="Kumar S."/>
            <person name="Bansal K."/>
            <person name="Kaur A."/>
            <person name="Patil P."/>
            <person name="Sharma S."/>
            <person name="Patil P.B."/>
        </authorList>
    </citation>
    <scope>NUCLEOTIDE SEQUENCE [LARGE SCALE GENOMIC DNA]</scope>
    <source>
        <strain evidence="13 14">DSM 12573</strain>
    </source>
</reference>
<dbReference type="RefSeq" id="WP_162311251.1">
    <property type="nucleotide sequence ID" value="NZ_JACHGU010000001.1"/>
</dbReference>
<sequence>MRPERQSGFTLIELLVTISVVAILLAWGLPSFQQSLRTNRIAASTNEMIASLALARSEAIRNARGSGVCASADGATCGTEWGSGWLVWADANGNGSLDSGETVLRYSQGRPQVSATGAAGTITFDSRGRRRAAADQTLSLRPTDCGGQPMLRTLTVNAAGQVRTAKGACS</sequence>
<keyword evidence="6 11" id="KW-0812">Transmembrane</keyword>
<evidence type="ECO:0000256" key="5">
    <source>
        <dbReference type="ARBA" id="ARBA00022519"/>
    </source>
</evidence>
<dbReference type="Pfam" id="PF07963">
    <property type="entry name" value="N_methyl"/>
    <property type="match status" value="1"/>
</dbReference>
<proteinExistence type="inferred from homology"/>